<evidence type="ECO:0000259" key="5">
    <source>
        <dbReference type="PROSITE" id="PS50995"/>
    </source>
</evidence>
<dbReference type="InterPro" id="IPR039422">
    <property type="entry name" value="MarR/SlyA-like"/>
</dbReference>
<dbReference type="PROSITE" id="PS01117">
    <property type="entry name" value="HTH_MARR_1"/>
    <property type="match status" value="1"/>
</dbReference>
<evidence type="ECO:0000256" key="3">
    <source>
        <dbReference type="ARBA" id="ARBA00023125"/>
    </source>
</evidence>
<dbReference type="PROSITE" id="PS50995">
    <property type="entry name" value="HTH_MARR_2"/>
    <property type="match status" value="1"/>
</dbReference>
<dbReference type="InterPro" id="IPR036390">
    <property type="entry name" value="WH_DNA-bd_sf"/>
</dbReference>
<dbReference type="PRINTS" id="PR00598">
    <property type="entry name" value="HTHMARR"/>
</dbReference>
<dbReference type="InterPro" id="IPR000835">
    <property type="entry name" value="HTH_MarR-typ"/>
</dbReference>
<dbReference type="Pfam" id="PF01047">
    <property type="entry name" value="MarR"/>
    <property type="match status" value="1"/>
</dbReference>
<dbReference type="SUPFAM" id="SSF46785">
    <property type="entry name" value="Winged helix' DNA-binding domain"/>
    <property type="match status" value="1"/>
</dbReference>
<dbReference type="PANTHER" id="PTHR33164">
    <property type="entry name" value="TRANSCRIPTIONAL REGULATOR, MARR FAMILY"/>
    <property type="match status" value="1"/>
</dbReference>
<dbReference type="Proteomes" id="UP001589693">
    <property type="component" value="Unassembled WGS sequence"/>
</dbReference>
<gene>
    <name evidence="6" type="ORF">ACFFQA_23405</name>
</gene>
<evidence type="ECO:0000313" key="6">
    <source>
        <dbReference type="EMBL" id="MFB9906893.1"/>
    </source>
</evidence>
<keyword evidence="3" id="KW-0238">DNA-binding</keyword>
<evidence type="ECO:0000256" key="2">
    <source>
        <dbReference type="ARBA" id="ARBA00023015"/>
    </source>
</evidence>
<evidence type="ECO:0000313" key="7">
    <source>
        <dbReference type="Proteomes" id="UP001589693"/>
    </source>
</evidence>
<reference evidence="6 7" key="1">
    <citation type="submission" date="2024-09" db="EMBL/GenBank/DDBJ databases">
        <authorList>
            <person name="Sun Q."/>
            <person name="Mori K."/>
        </authorList>
    </citation>
    <scope>NUCLEOTIDE SEQUENCE [LARGE SCALE GENOMIC DNA]</scope>
    <source>
        <strain evidence="6 7">TBRC 7907</strain>
    </source>
</reference>
<comment type="caution">
    <text evidence="6">The sequence shown here is derived from an EMBL/GenBank/DDBJ whole genome shotgun (WGS) entry which is preliminary data.</text>
</comment>
<dbReference type="RefSeq" id="WP_377856049.1">
    <property type="nucleotide sequence ID" value="NZ_JBHLZU010000019.1"/>
</dbReference>
<dbReference type="SMART" id="SM00347">
    <property type="entry name" value="HTH_MARR"/>
    <property type="match status" value="1"/>
</dbReference>
<dbReference type="PANTHER" id="PTHR33164:SF5">
    <property type="entry name" value="ORGANIC HYDROPEROXIDE RESISTANCE TRANSCRIPTIONAL REGULATOR"/>
    <property type="match status" value="1"/>
</dbReference>
<proteinExistence type="predicted"/>
<comment type="subcellular location">
    <subcellularLocation>
        <location evidence="1">Cytoplasm</location>
    </subcellularLocation>
</comment>
<accession>A0ABV6A176</accession>
<dbReference type="EMBL" id="JBHLZU010000019">
    <property type="protein sequence ID" value="MFB9906893.1"/>
    <property type="molecule type" value="Genomic_DNA"/>
</dbReference>
<keyword evidence="2" id="KW-0805">Transcription regulation</keyword>
<dbReference type="InterPro" id="IPR036388">
    <property type="entry name" value="WH-like_DNA-bd_sf"/>
</dbReference>
<name>A0ABV6A176_9PSEU</name>
<organism evidence="6 7">
    <name type="scientific">Allokutzneria oryzae</name>
    <dbReference type="NCBI Taxonomy" id="1378989"/>
    <lineage>
        <taxon>Bacteria</taxon>
        <taxon>Bacillati</taxon>
        <taxon>Actinomycetota</taxon>
        <taxon>Actinomycetes</taxon>
        <taxon>Pseudonocardiales</taxon>
        <taxon>Pseudonocardiaceae</taxon>
        <taxon>Allokutzneria</taxon>
    </lineage>
</organism>
<dbReference type="InterPro" id="IPR023187">
    <property type="entry name" value="Tscrpt_reg_MarR-type_CS"/>
</dbReference>
<evidence type="ECO:0000256" key="1">
    <source>
        <dbReference type="ARBA" id="ARBA00004496"/>
    </source>
</evidence>
<feature type="domain" description="HTH marR-type" evidence="5">
    <location>
        <begin position="2"/>
        <end position="134"/>
    </location>
</feature>
<evidence type="ECO:0000256" key="4">
    <source>
        <dbReference type="ARBA" id="ARBA00023163"/>
    </source>
</evidence>
<keyword evidence="4" id="KW-0804">Transcription</keyword>
<dbReference type="Gene3D" id="1.10.10.10">
    <property type="entry name" value="Winged helix-like DNA-binding domain superfamily/Winged helix DNA-binding domain"/>
    <property type="match status" value="1"/>
</dbReference>
<protein>
    <submittedName>
        <fullName evidence="6">MarR family winged helix-turn-helix transcriptional regulator</fullName>
    </submittedName>
</protein>
<keyword evidence="7" id="KW-1185">Reference proteome</keyword>
<sequence>MINQVGGSLIRVSRLHRTVAGQLLREVGLHPGQELLMMHLWEHGAQRQGELSKVLDVDASTLTRMVQRLEQTGFVRRLRCERDGRAWYVESTAAGRALRDRVVAAWEELEKIALDGLTQDQCAALAAALERMGSNLCGYARHEDTSATC</sequence>